<keyword evidence="12" id="KW-1185">Reference proteome</keyword>
<dbReference type="GO" id="GO:0015740">
    <property type="term" value="P:C4-dicarboxylate transport"/>
    <property type="evidence" value="ECO:0007669"/>
    <property type="project" value="TreeGrafter"/>
</dbReference>
<dbReference type="KEGG" id="fil:BN1229_v1_2078"/>
<keyword evidence="3" id="KW-1003">Cell membrane</keyword>
<dbReference type="PANTHER" id="PTHR35011">
    <property type="entry name" value="2,3-DIKETO-L-GULONATE TRAP TRANSPORTER SMALL PERMEASE PROTEIN YIAM"/>
    <property type="match status" value="1"/>
</dbReference>
<name>A0A0D6JG72_9HYPH</name>
<dbReference type="PANTHER" id="PTHR35011:SF2">
    <property type="entry name" value="2,3-DIKETO-L-GULONATE TRAP TRANSPORTER SMALL PERMEASE PROTEIN YIAM"/>
    <property type="match status" value="1"/>
</dbReference>
<evidence type="ECO:0000256" key="1">
    <source>
        <dbReference type="ARBA" id="ARBA00004429"/>
    </source>
</evidence>
<evidence type="ECO:0000256" key="4">
    <source>
        <dbReference type="ARBA" id="ARBA00022519"/>
    </source>
</evidence>
<evidence type="ECO:0000259" key="10">
    <source>
        <dbReference type="Pfam" id="PF04290"/>
    </source>
</evidence>
<keyword evidence="5 9" id="KW-0812">Transmembrane</keyword>
<dbReference type="GO" id="GO:0022857">
    <property type="term" value="F:transmembrane transporter activity"/>
    <property type="evidence" value="ECO:0007669"/>
    <property type="project" value="UniProtKB-UniRule"/>
</dbReference>
<dbReference type="EMBL" id="LN829119">
    <property type="protein sequence ID" value="CPR19255.1"/>
    <property type="molecule type" value="Genomic_DNA"/>
</dbReference>
<protein>
    <recommendedName>
        <fullName evidence="9">TRAP transporter small permease protein</fullName>
    </recommendedName>
</protein>
<comment type="subunit">
    <text evidence="9">The complex comprises the extracytoplasmic solute receptor protein and the two transmembrane proteins.</text>
</comment>
<keyword evidence="2 9" id="KW-0813">Transport</keyword>
<evidence type="ECO:0000256" key="3">
    <source>
        <dbReference type="ARBA" id="ARBA00022475"/>
    </source>
</evidence>
<keyword evidence="7 9" id="KW-0472">Membrane</keyword>
<proteinExistence type="inferred from homology"/>
<gene>
    <name evidence="11" type="ORF">YBN1229_v1_2078</name>
</gene>
<comment type="function">
    <text evidence="9">Part of the tripartite ATP-independent periplasmic (TRAP) transport system.</text>
</comment>
<reference evidence="11" key="1">
    <citation type="journal article" date="2015" name="Genome Announc.">
        <title>Complete Genome Sequences of Two Strains of Candidatus Filomicrobium marinum, a Methanesulfonate-Degrading Species.</title>
        <authorList>
            <person name="Henriques A.C."/>
            <person name="De Marco P."/>
        </authorList>
    </citation>
    <scope>NUCLEOTIDE SEQUENCE</scope>
    <source>
        <strain evidence="11">Berkeley</strain>
    </source>
</reference>
<evidence type="ECO:0000313" key="11">
    <source>
        <dbReference type="EMBL" id="CPR19255.1"/>
    </source>
</evidence>
<evidence type="ECO:0000256" key="7">
    <source>
        <dbReference type="ARBA" id="ARBA00023136"/>
    </source>
</evidence>
<dbReference type="RefSeq" id="WP_052743823.1">
    <property type="nucleotide sequence ID" value="NZ_LN829118.1"/>
</dbReference>
<organism evidence="11 12">
    <name type="scientific">Candidatus Filomicrobium marinum</name>
    <dbReference type="NCBI Taxonomy" id="1608628"/>
    <lineage>
        <taxon>Bacteria</taxon>
        <taxon>Pseudomonadati</taxon>
        <taxon>Pseudomonadota</taxon>
        <taxon>Alphaproteobacteria</taxon>
        <taxon>Hyphomicrobiales</taxon>
        <taxon>Hyphomicrobiaceae</taxon>
        <taxon>Filomicrobium</taxon>
    </lineage>
</organism>
<dbReference type="OrthoDB" id="4964541at2"/>
<comment type="subcellular location">
    <subcellularLocation>
        <location evidence="1 9">Cell inner membrane</location>
        <topology evidence="1 9">Multi-pass membrane protein</topology>
    </subcellularLocation>
</comment>
<sequence length="165" mass="18267">MRGLIQVLQPMCRFMSIVSIILLGLLAFPIAYDATMRAFGKPTIWVFETTLYLFIAGGFLANTLAMSSGAHFRVMILAQAFPSLKPALDWLALILTLLFSILLIGTGSYFVWYSWSNDILSATLLEVPLWIPQLAIPIGGVGLFLQTLIHICEGKMPEGKEVIME</sequence>
<dbReference type="InterPro" id="IPR055348">
    <property type="entry name" value="DctQ"/>
</dbReference>
<evidence type="ECO:0000313" key="12">
    <source>
        <dbReference type="Proteomes" id="UP000033187"/>
    </source>
</evidence>
<dbReference type="KEGG" id="fiy:BN1229_v1_2078"/>
<keyword evidence="4 9" id="KW-0997">Cell inner membrane</keyword>
<dbReference type="Pfam" id="PF04290">
    <property type="entry name" value="DctQ"/>
    <property type="match status" value="1"/>
</dbReference>
<dbReference type="GO" id="GO:0005886">
    <property type="term" value="C:plasma membrane"/>
    <property type="evidence" value="ECO:0007669"/>
    <property type="project" value="UniProtKB-SubCell"/>
</dbReference>
<dbReference type="AlphaFoldDB" id="A0A0D6JG72"/>
<evidence type="ECO:0000256" key="2">
    <source>
        <dbReference type="ARBA" id="ARBA00022448"/>
    </source>
</evidence>
<feature type="transmembrane region" description="Helical" evidence="9">
    <location>
        <begin position="12"/>
        <end position="32"/>
    </location>
</feature>
<evidence type="ECO:0000256" key="6">
    <source>
        <dbReference type="ARBA" id="ARBA00022989"/>
    </source>
</evidence>
<accession>A0A0D6JG72</accession>
<evidence type="ECO:0000256" key="8">
    <source>
        <dbReference type="ARBA" id="ARBA00038436"/>
    </source>
</evidence>
<dbReference type="Proteomes" id="UP000033187">
    <property type="component" value="Chromosome 1"/>
</dbReference>
<feature type="transmembrane region" description="Helical" evidence="9">
    <location>
        <begin position="130"/>
        <end position="151"/>
    </location>
</feature>
<keyword evidence="6 9" id="KW-1133">Transmembrane helix</keyword>
<dbReference type="InterPro" id="IPR007387">
    <property type="entry name" value="TRAP_DctQ"/>
</dbReference>
<feature type="transmembrane region" description="Helical" evidence="9">
    <location>
        <begin position="44"/>
        <end position="66"/>
    </location>
</feature>
<feature type="transmembrane region" description="Helical" evidence="9">
    <location>
        <begin position="87"/>
        <end position="110"/>
    </location>
</feature>
<evidence type="ECO:0000256" key="5">
    <source>
        <dbReference type="ARBA" id="ARBA00022692"/>
    </source>
</evidence>
<comment type="similarity">
    <text evidence="8 9">Belongs to the TRAP transporter small permease family.</text>
</comment>
<feature type="domain" description="Tripartite ATP-independent periplasmic transporters DctQ component" evidence="10">
    <location>
        <begin position="30"/>
        <end position="153"/>
    </location>
</feature>
<evidence type="ECO:0000256" key="9">
    <source>
        <dbReference type="RuleBase" id="RU369079"/>
    </source>
</evidence>